<evidence type="ECO:0000313" key="2">
    <source>
        <dbReference type="EMBL" id="MBD9358807.1"/>
    </source>
</evidence>
<protein>
    <submittedName>
        <fullName evidence="2">Uncharacterized protein</fullName>
    </submittedName>
</protein>
<feature type="transmembrane region" description="Helical" evidence="1">
    <location>
        <begin position="7"/>
        <end position="28"/>
    </location>
</feature>
<comment type="caution">
    <text evidence="2">The sequence shown here is derived from an EMBL/GenBank/DDBJ whole genome shotgun (WGS) entry which is preliminary data.</text>
</comment>
<keyword evidence="3" id="KW-1185">Reference proteome</keyword>
<name>A0ABR9DA76_9GAMM</name>
<gene>
    <name evidence="2" type="ORF">IE877_23550</name>
</gene>
<feature type="transmembrane region" description="Helical" evidence="1">
    <location>
        <begin position="116"/>
        <end position="136"/>
    </location>
</feature>
<feature type="transmembrane region" description="Helical" evidence="1">
    <location>
        <begin position="76"/>
        <end position="96"/>
    </location>
</feature>
<evidence type="ECO:0000256" key="1">
    <source>
        <dbReference type="SAM" id="Phobius"/>
    </source>
</evidence>
<organism evidence="2 3">
    <name type="scientific">Methylomonas albis</name>
    <dbReference type="NCBI Taxonomy" id="1854563"/>
    <lineage>
        <taxon>Bacteria</taxon>
        <taxon>Pseudomonadati</taxon>
        <taxon>Pseudomonadota</taxon>
        <taxon>Gammaproteobacteria</taxon>
        <taxon>Methylococcales</taxon>
        <taxon>Methylococcaceae</taxon>
        <taxon>Methylomonas</taxon>
    </lineage>
</organism>
<reference evidence="2 3" key="1">
    <citation type="submission" date="2020-09" db="EMBL/GenBank/DDBJ databases">
        <title>Methylomonas albis sp. nov. and Methylomonas fluvii sp. nov.: Two cold-adapted methanotrophs from the River Elbe and an amended description of Methylovulum psychrotolerans strain Eb1.</title>
        <authorList>
            <person name="Bussmann I.K."/>
            <person name="Klings K.-W."/>
            <person name="Warnstedt J."/>
            <person name="Hoppert M."/>
            <person name="Saborowski A."/>
            <person name="Horn F."/>
            <person name="Liebner S."/>
        </authorList>
    </citation>
    <scope>NUCLEOTIDE SEQUENCE [LARGE SCALE GENOMIC DNA]</scope>
    <source>
        <strain evidence="2 3">EbA</strain>
    </source>
</reference>
<accession>A0ABR9DA76</accession>
<proteinExistence type="predicted"/>
<dbReference type="Proteomes" id="UP000652176">
    <property type="component" value="Unassembled WGS sequence"/>
</dbReference>
<feature type="transmembrane region" description="Helical" evidence="1">
    <location>
        <begin position="48"/>
        <end position="69"/>
    </location>
</feature>
<sequence>MNKVATIVGSALLGLGICGMLVWLSNVLGIGVRFPSPGGEDDFSRRAAYFLFGVCPAFLILGAWIGYVSSRNKYRFALMWLGALAGTLAVWLGTLVLRSQIEQLIGEDSGTSAVAVFYGLWVLLSVLGAAIACRVLPK</sequence>
<evidence type="ECO:0000313" key="3">
    <source>
        <dbReference type="Proteomes" id="UP000652176"/>
    </source>
</evidence>
<keyword evidence="1" id="KW-1133">Transmembrane helix</keyword>
<dbReference type="RefSeq" id="WP_192377000.1">
    <property type="nucleotide sequence ID" value="NZ_CAJHIV010000001.1"/>
</dbReference>
<keyword evidence="1" id="KW-0472">Membrane</keyword>
<keyword evidence="1" id="KW-0812">Transmembrane</keyword>
<dbReference type="EMBL" id="JACXSS010000001">
    <property type="protein sequence ID" value="MBD9358807.1"/>
    <property type="molecule type" value="Genomic_DNA"/>
</dbReference>